<dbReference type="AlphaFoldDB" id="A0AAV6H7Z3"/>
<keyword evidence="2 6" id="KW-0812">Transmembrane</keyword>
<dbReference type="Proteomes" id="UP000823561">
    <property type="component" value="Chromosome 4"/>
</dbReference>
<proteinExistence type="predicted"/>
<organism evidence="8 9">
    <name type="scientific">Alosa alosa</name>
    <name type="common">allis shad</name>
    <dbReference type="NCBI Taxonomy" id="278164"/>
    <lineage>
        <taxon>Eukaryota</taxon>
        <taxon>Metazoa</taxon>
        <taxon>Chordata</taxon>
        <taxon>Craniata</taxon>
        <taxon>Vertebrata</taxon>
        <taxon>Euteleostomi</taxon>
        <taxon>Actinopterygii</taxon>
        <taxon>Neopterygii</taxon>
        <taxon>Teleostei</taxon>
        <taxon>Clupei</taxon>
        <taxon>Clupeiformes</taxon>
        <taxon>Clupeoidei</taxon>
        <taxon>Clupeidae</taxon>
        <taxon>Alosa</taxon>
    </lineage>
</organism>
<dbReference type="GO" id="GO:0006814">
    <property type="term" value="P:sodium ion transport"/>
    <property type="evidence" value="ECO:0007669"/>
    <property type="project" value="TreeGrafter"/>
</dbReference>
<gene>
    <name evidence="8" type="ORF">AALO_G00052400</name>
</gene>
<dbReference type="InterPro" id="IPR027359">
    <property type="entry name" value="Volt_channel_dom_sf"/>
</dbReference>
<accession>A0AAV6H7Z3</accession>
<comment type="subcellular location">
    <subcellularLocation>
        <location evidence="1">Membrane</location>
        <topology evidence="1">Multi-pass membrane protein</topology>
    </subcellularLocation>
</comment>
<dbReference type="GO" id="GO:0036128">
    <property type="term" value="C:CatSper complex"/>
    <property type="evidence" value="ECO:0007669"/>
    <property type="project" value="TreeGrafter"/>
</dbReference>
<evidence type="ECO:0000256" key="2">
    <source>
        <dbReference type="ARBA" id="ARBA00022692"/>
    </source>
</evidence>
<evidence type="ECO:0000313" key="8">
    <source>
        <dbReference type="EMBL" id="KAG5282117.1"/>
    </source>
</evidence>
<keyword evidence="4 6" id="KW-0472">Membrane</keyword>
<evidence type="ECO:0000259" key="7">
    <source>
        <dbReference type="Pfam" id="PF00520"/>
    </source>
</evidence>
<reference evidence="8" key="1">
    <citation type="submission" date="2020-10" db="EMBL/GenBank/DDBJ databases">
        <title>Chromosome-scale genome assembly of the Allis shad, Alosa alosa.</title>
        <authorList>
            <person name="Margot Z."/>
            <person name="Christophe K."/>
            <person name="Cabau C."/>
            <person name="Louis A."/>
            <person name="Berthelot C."/>
            <person name="Parey E."/>
            <person name="Roest Crollius H."/>
            <person name="Montfort J."/>
            <person name="Robinson-Rechavi M."/>
            <person name="Bucao C."/>
            <person name="Bouchez O."/>
            <person name="Gislard M."/>
            <person name="Lluch J."/>
            <person name="Milhes M."/>
            <person name="Lampietro C."/>
            <person name="Lopez Roques C."/>
            <person name="Donnadieu C."/>
            <person name="Braasch I."/>
            <person name="Desvignes T."/>
            <person name="Postlethwait J."/>
            <person name="Bobe J."/>
            <person name="Guiguen Y."/>
        </authorList>
    </citation>
    <scope>NUCLEOTIDE SEQUENCE</scope>
    <source>
        <strain evidence="8">M-15738</strain>
        <tissue evidence="8">Blood</tissue>
    </source>
</reference>
<dbReference type="GO" id="GO:0048240">
    <property type="term" value="P:sperm capacitation"/>
    <property type="evidence" value="ECO:0007669"/>
    <property type="project" value="TreeGrafter"/>
</dbReference>
<protein>
    <recommendedName>
        <fullName evidence="7">Ion transport domain-containing protein</fullName>
    </recommendedName>
</protein>
<dbReference type="EMBL" id="JADWDJ010000004">
    <property type="protein sequence ID" value="KAG5282117.1"/>
    <property type="molecule type" value="Genomic_DNA"/>
</dbReference>
<dbReference type="InterPro" id="IPR005821">
    <property type="entry name" value="Ion_trans_dom"/>
</dbReference>
<dbReference type="SUPFAM" id="SSF81324">
    <property type="entry name" value="Voltage-gated potassium channels"/>
    <property type="match status" value="1"/>
</dbReference>
<sequence length="421" mass="48270">MALRVQSRLSLPDADKGQHVMFIIKEGASQIAHRRFSDWDAVGRGSVLSRVRTDAGFHQYVREVTEHPRFDNFIMFIITMNALFMALETDYSIKYTMFNFFEMSDEFFMAIYAMEFVVKVYVEPYGYWTSGYNVFDAAILFLSFIPWFTTEGGGTSSLSSISAFRSIRAFRVLKTVSFIRGLQALTAALLKTMKSLTYVLTLMLLLMFIFAVIGHEFFGEPATGDPENWGDIGSAFFTLFSLVTVDGWTDLQSNLDNLGLVSSRPFTIVFILLGYFILFNMFGGVVIMEIHHATKRFENEIQSERETSLAQKKQGVIQRQKREIRQLLRAQKGMDNNYLAKFKRSLRHTDITLMDDMCTSTSFIDIYLTSLDLQDTTVERLQKFYAEALLVLSDLLSEDLIEEAEKEQSNKKLVLPKSRKS</sequence>
<dbReference type="GO" id="GO:0005245">
    <property type="term" value="F:voltage-gated calcium channel activity"/>
    <property type="evidence" value="ECO:0007669"/>
    <property type="project" value="TreeGrafter"/>
</dbReference>
<keyword evidence="5" id="KW-0175">Coiled coil</keyword>
<dbReference type="PANTHER" id="PTHR47131:SF1">
    <property type="entry name" value="CATION CHANNEL SPERM-ASSOCIATED PROTEIN 3"/>
    <property type="match status" value="1"/>
</dbReference>
<feature type="coiled-coil region" evidence="5">
    <location>
        <begin position="310"/>
        <end position="337"/>
    </location>
</feature>
<evidence type="ECO:0000256" key="6">
    <source>
        <dbReference type="SAM" id="Phobius"/>
    </source>
</evidence>
<dbReference type="Gene3D" id="1.10.287.70">
    <property type="match status" value="1"/>
</dbReference>
<dbReference type="PANTHER" id="PTHR47131">
    <property type="entry name" value="CATION CHANNEL SPERM-ASSOCIATED PROTEIN 3"/>
    <property type="match status" value="1"/>
</dbReference>
<evidence type="ECO:0000256" key="5">
    <source>
        <dbReference type="SAM" id="Coils"/>
    </source>
</evidence>
<feature type="transmembrane region" description="Helical" evidence="6">
    <location>
        <begin position="266"/>
        <end position="287"/>
    </location>
</feature>
<comment type="caution">
    <text evidence="8">The sequence shown here is derived from an EMBL/GenBank/DDBJ whole genome shotgun (WGS) entry which is preliminary data.</text>
</comment>
<feature type="transmembrane region" description="Helical" evidence="6">
    <location>
        <begin position="107"/>
        <end position="122"/>
    </location>
</feature>
<name>A0AAV6H7Z3_9TELE</name>
<dbReference type="Gene3D" id="1.20.120.350">
    <property type="entry name" value="Voltage-gated potassium channels. Chain C"/>
    <property type="match status" value="1"/>
</dbReference>
<feature type="domain" description="Ion transport" evidence="7">
    <location>
        <begin position="67"/>
        <end position="296"/>
    </location>
</feature>
<evidence type="ECO:0000256" key="1">
    <source>
        <dbReference type="ARBA" id="ARBA00004141"/>
    </source>
</evidence>
<evidence type="ECO:0000256" key="3">
    <source>
        <dbReference type="ARBA" id="ARBA00022989"/>
    </source>
</evidence>
<keyword evidence="9" id="KW-1185">Reference proteome</keyword>
<dbReference type="Pfam" id="PF00520">
    <property type="entry name" value="Ion_trans"/>
    <property type="match status" value="1"/>
</dbReference>
<evidence type="ECO:0000256" key="4">
    <source>
        <dbReference type="ARBA" id="ARBA00023136"/>
    </source>
</evidence>
<feature type="transmembrane region" description="Helical" evidence="6">
    <location>
        <begin position="70"/>
        <end position="87"/>
    </location>
</feature>
<dbReference type="GO" id="GO:0001669">
    <property type="term" value="C:acrosomal vesicle"/>
    <property type="evidence" value="ECO:0007669"/>
    <property type="project" value="TreeGrafter"/>
</dbReference>
<feature type="transmembrane region" description="Helical" evidence="6">
    <location>
        <begin position="197"/>
        <end position="218"/>
    </location>
</feature>
<keyword evidence="3 6" id="KW-1133">Transmembrane helix</keyword>
<dbReference type="GO" id="GO:0030317">
    <property type="term" value="P:flagellated sperm motility"/>
    <property type="evidence" value="ECO:0007669"/>
    <property type="project" value="TreeGrafter"/>
</dbReference>
<evidence type="ECO:0000313" key="9">
    <source>
        <dbReference type="Proteomes" id="UP000823561"/>
    </source>
</evidence>